<dbReference type="GO" id="GO:0010494">
    <property type="term" value="C:cytoplasmic stress granule"/>
    <property type="evidence" value="ECO:0007669"/>
    <property type="project" value="TreeGrafter"/>
</dbReference>
<dbReference type="SUPFAM" id="SSF52047">
    <property type="entry name" value="RNI-like"/>
    <property type="match status" value="1"/>
</dbReference>
<name>A0A7J6M2L8_PERCH</name>
<evidence type="ECO:0000313" key="4">
    <source>
        <dbReference type="Proteomes" id="UP000591131"/>
    </source>
</evidence>
<dbReference type="InterPro" id="IPR032675">
    <property type="entry name" value="LRR_dom_sf"/>
</dbReference>
<dbReference type="Gene3D" id="3.80.10.10">
    <property type="entry name" value="Ribonuclease Inhibitor"/>
    <property type="match status" value="1"/>
</dbReference>
<evidence type="ECO:0000256" key="1">
    <source>
        <dbReference type="SAM" id="MobiDB-lite"/>
    </source>
</evidence>
<dbReference type="SMART" id="SM01272">
    <property type="entry name" value="LsmAD"/>
    <property type="match status" value="1"/>
</dbReference>
<dbReference type="EMBL" id="JAAPAO010000253">
    <property type="protein sequence ID" value="KAF4665717.1"/>
    <property type="molecule type" value="Genomic_DNA"/>
</dbReference>
<dbReference type="Pfam" id="PF06741">
    <property type="entry name" value="LsmAD"/>
    <property type="match status" value="1"/>
</dbReference>
<comment type="caution">
    <text evidence="3">The sequence shown here is derived from an EMBL/GenBank/DDBJ whole genome shotgun (WGS) entry which is preliminary data.</text>
</comment>
<dbReference type="InterPro" id="IPR009604">
    <property type="entry name" value="LsmAD_domain"/>
</dbReference>
<evidence type="ECO:0000259" key="2">
    <source>
        <dbReference type="SMART" id="SM01272"/>
    </source>
</evidence>
<accession>A0A7J6M2L8</accession>
<evidence type="ECO:0000313" key="3">
    <source>
        <dbReference type="EMBL" id="KAF4665717.1"/>
    </source>
</evidence>
<dbReference type="GO" id="GO:0003729">
    <property type="term" value="F:mRNA binding"/>
    <property type="evidence" value="ECO:0007669"/>
    <property type="project" value="TreeGrafter"/>
</dbReference>
<feature type="compositionally biased region" description="Polar residues" evidence="1">
    <location>
        <begin position="624"/>
        <end position="633"/>
    </location>
</feature>
<dbReference type="AlphaFoldDB" id="A0A7J6M2L8"/>
<sequence>MFYSDIALTKAHLSSRMKNTRRRRVEDIGPRGARRELGIFYKATTHQQAISAILHRCAIRGPASRINLYGCTLLSDAELARIVSLCSSRLTHLDLFDCSSLSSDAISLLREAELLEHISLRGLDQVCCRALCDWLGSSSICNLRYINLSGISSCSDEVLVTIAENRVSKFIQEIYVARTHVTDSGLLALLESCPQLTALDVAANLGVSDAVLDAVVVHGKALKWIDLRGTSVHDDTVAELVAILPELGVSWMRQGNVVIQWDRGIGSIFFVLFDMLGPSKDSSVGQQAGDMSSPLDLLFASVLENDPLARLQGEWHGLEDHKTYRVQGSTVHVSKDGVPLRTYDKLLQHKDGTIYWGSSGRYILDSNEDILPTRPPKQGLSSFCWERQSDSHSSQLAIKPENNREVNSGSTAMRFIKMNDLAEIEGRRKWYLLPSSRSNYVNVYIASPRKTPVWWKLPSSVTNYVRLASRQSKGSVFRTDKEILSKLRGDSSDENLDEHALKRVDNTWLEDNTEADADFSATENLHWDQFKLNEERFGVQTSFDWKLYTTDVPKNLTDTQRSKVEAIAREIEKEEALRGKNALKGTDDEEALYGAVIGTGRYTKGPEGGKGKKKKSRDEKVAVTETTRSSSGSEPLLSTEPILASLQGTYVDKKGKHYLIEGEDSFSMDSKSDAARGVAKPLVVELLSAGKSVSVKWGSSGLYSFAYPLTSDEVAEMEDGLPLIEEIVWKSRGGNVGGVWTRIEGENDGTVAEEEITWIAEAVSKPRVHFWKSITRRRMRSLPRNLEGPIRT</sequence>
<reference evidence="3 4" key="1">
    <citation type="submission" date="2020-04" db="EMBL/GenBank/DDBJ databases">
        <title>Perkinsus chesapeaki whole genome sequence.</title>
        <authorList>
            <person name="Bogema D.R."/>
        </authorList>
    </citation>
    <scope>NUCLEOTIDE SEQUENCE [LARGE SCALE GENOMIC DNA]</scope>
    <source>
        <strain evidence="3">ATCC PRA-425</strain>
    </source>
</reference>
<organism evidence="3 4">
    <name type="scientific">Perkinsus chesapeaki</name>
    <name type="common">Clam parasite</name>
    <name type="synonym">Perkinsus andrewsi</name>
    <dbReference type="NCBI Taxonomy" id="330153"/>
    <lineage>
        <taxon>Eukaryota</taxon>
        <taxon>Sar</taxon>
        <taxon>Alveolata</taxon>
        <taxon>Perkinsozoa</taxon>
        <taxon>Perkinsea</taxon>
        <taxon>Perkinsida</taxon>
        <taxon>Perkinsidae</taxon>
        <taxon>Perkinsus</taxon>
    </lineage>
</organism>
<keyword evidence="4" id="KW-1185">Reference proteome</keyword>
<dbReference type="Proteomes" id="UP000591131">
    <property type="component" value="Unassembled WGS sequence"/>
</dbReference>
<protein>
    <submittedName>
        <fullName evidence="3">Ataxin 2-like</fullName>
    </submittedName>
</protein>
<dbReference type="OrthoDB" id="2275718at2759"/>
<proteinExistence type="predicted"/>
<dbReference type="GO" id="GO:0034063">
    <property type="term" value="P:stress granule assembly"/>
    <property type="evidence" value="ECO:0007669"/>
    <property type="project" value="TreeGrafter"/>
</dbReference>
<dbReference type="PANTHER" id="PTHR12854">
    <property type="entry name" value="ATAXIN 2-RELATED"/>
    <property type="match status" value="1"/>
</dbReference>
<feature type="region of interest" description="Disordered" evidence="1">
    <location>
        <begin position="603"/>
        <end position="636"/>
    </location>
</feature>
<dbReference type="InterPro" id="IPR045117">
    <property type="entry name" value="ATXN2-like"/>
</dbReference>
<gene>
    <name evidence="3" type="primary">ATXN2_1</name>
    <name evidence="3" type="ORF">FOL47_004457</name>
</gene>
<dbReference type="PANTHER" id="PTHR12854:SF7">
    <property type="entry name" value="ATAXIN-2 HOMOLOG"/>
    <property type="match status" value="1"/>
</dbReference>
<feature type="domain" description="LsmAD" evidence="2">
    <location>
        <begin position="537"/>
        <end position="599"/>
    </location>
</feature>